<feature type="active site" evidence="8">
    <location>
        <position position="113"/>
    </location>
</feature>
<comment type="subcellular location">
    <subcellularLocation>
        <location evidence="8">Cytoplasm</location>
    </subcellularLocation>
</comment>
<dbReference type="HAMAP" id="MF_01815">
    <property type="entry name" value="FabH"/>
    <property type="match status" value="1"/>
</dbReference>
<evidence type="ECO:0000256" key="5">
    <source>
        <dbReference type="ARBA" id="ARBA00023098"/>
    </source>
</evidence>
<comment type="similarity">
    <text evidence="1 8">Belongs to the thiolase-like superfamily. FabH family.</text>
</comment>
<evidence type="ECO:0000259" key="9">
    <source>
        <dbReference type="Pfam" id="PF08541"/>
    </source>
</evidence>
<name>A0ABS2CDB4_9NEIS</name>
<dbReference type="EC" id="2.3.1.180" evidence="8"/>
<evidence type="ECO:0000256" key="7">
    <source>
        <dbReference type="ARBA" id="ARBA00023268"/>
    </source>
</evidence>
<protein>
    <recommendedName>
        <fullName evidence="8">Beta-ketoacyl-[acyl-carrier-protein] synthase III</fullName>
        <shortName evidence="8">Beta-ketoacyl-ACP synthase III</shortName>
        <shortName evidence="8">KAS III</shortName>
        <ecNumber evidence="8">2.3.1.180</ecNumber>
    </recommendedName>
    <alternativeName>
        <fullName evidence="8">3-oxoacyl-[acyl-carrier-protein] synthase 3</fullName>
    </alternativeName>
    <alternativeName>
        <fullName evidence="8">3-oxoacyl-[acyl-carrier-protein] synthase III</fullName>
    </alternativeName>
</protein>
<feature type="active site" evidence="8">
    <location>
        <position position="276"/>
    </location>
</feature>
<comment type="function">
    <text evidence="8">Catalyzes the condensation reaction of fatty acid synthesis by the addition to an acyl acceptor of two carbons from malonyl-ACP. Catalyzes the first condensation reaction which initiates fatty acid synthesis and may therefore play a role in governing the total rate of fatty acid production. Possesses both acetoacetyl-ACP synthase and acetyl transacylase activities. Its substrate specificity determines the biosynthesis of branched-chain and/or straight-chain of fatty acids.</text>
</comment>
<gene>
    <name evidence="8 11" type="primary">fabH</name>
    <name evidence="11" type="ORF">GM173_10745</name>
</gene>
<dbReference type="Pfam" id="PF08541">
    <property type="entry name" value="ACP_syn_III_C"/>
    <property type="match status" value="1"/>
</dbReference>
<comment type="catalytic activity">
    <reaction evidence="8">
        <text>malonyl-[ACP] + acetyl-CoA + H(+) = 3-oxobutanoyl-[ACP] + CO2 + CoA</text>
        <dbReference type="Rhea" id="RHEA:12080"/>
        <dbReference type="Rhea" id="RHEA-COMP:9623"/>
        <dbReference type="Rhea" id="RHEA-COMP:9625"/>
        <dbReference type="ChEBI" id="CHEBI:15378"/>
        <dbReference type="ChEBI" id="CHEBI:16526"/>
        <dbReference type="ChEBI" id="CHEBI:57287"/>
        <dbReference type="ChEBI" id="CHEBI:57288"/>
        <dbReference type="ChEBI" id="CHEBI:78449"/>
        <dbReference type="ChEBI" id="CHEBI:78450"/>
        <dbReference type="EC" id="2.3.1.180"/>
    </reaction>
</comment>
<accession>A0ABS2CDB4</accession>
<dbReference type="InterPro" id="IPR013751">
    <property type="entry name" value="ACP_syn_III_N"/>
</dbReference>
<keyword evidence="12" id="KW-1185">Reference proteome</keyword>
<dbReference type="InterPro" id="IPR016039">
    <property type="entry name" value="Thiolase-like"/>
</dbReference>
<evidence type="ECO:0000259" key="10">
    <source>
        <dbReference type="Pfam" id="PF08545"/>
    </source>
</evidence>
<comment type="caution">
    <text evidence="11">The sequence shown here is derived from an EMBL/GenBank/DDBJ whole genome shotgun (WGS) entry which is preliminary data.</text>
</comment>
<dbReference type="GO" id="GO:0033818">
    <property type="term" value="F:beta-ketoacyl-acyl-carrier-protein synthase III activity"/>
    <property type="evidence" value="ECO:0007669"/>
    <property type="project" value="UniProtKB-EC"/>
</dbReference>
<evidence type="ECO:0000256" key="8">
    <source>
        <dbReference type="HAMAP-Rule" id="MF_01815"/>
    </source>
</evidence>
<reference evidence="11 12" key="1">
    <citation type="submission" date="2019-11" db="EMBL/GenBank/DDBJ databases">
        <title>Novel Deefgea species.</title>
        <authorList>
            <person name="Han J.-H."/>
        </authorList>
    </citation>
    <scope>NUCLEOTIDE SEQUENCE [LARGE SCALE GENOMIC DNA]</scope>
    <source>
        <strain evidence="11 12">LMG 24817</strain>
    </source>
</reference>
<proteinExistence type="inferred from homology"/>
<feature type="region of interest" description="ACP-binding" evidence="8">
    <location>
        <begin position="247"/>
        <end position="251"/>
    </location>
</feature>
<evidence type="ECO:0000256" key="4">
    <source>
        <dbReference type="ARBA" id="ARBA00022832"/>
    </source>
</evidence>
<dbReference type="RefSeq" id="WP_275412348.1">
    <property type="nucleotide sequence ID" value="NZ_WOFE01000004.1"/>
</dbReference>
<keyword evidence="7 8" id="KW-0511">Multifunctional enzyme</keyword>
<organism evidence="11 12">
    <name type="scientific">Deefgea chitinilytica</name>
    <dbReference type="NCBI Taxonomy" id="570276"/>
    <lineage>
        <taxon>Bacteria</taxon>
        <taxon>Pseudomonadati</taxon>
        <taxon>Pseudomonadota</taxon>
        <taxon>Betaproteobacteria</taxon>
        <taxon>Neisseriales</taxon>
        <taxon>Chitinibacteraceae</taxon>
        <taxon>Deefgea</taxon>
    </lineage>
</organism>
<sequence>MMYSRIAGTGSYLPEKILTNAELAQQVDTTDEWIVSRTGIRQRHLASPEQLTSDLALIAVERALAAAGVDKSEVDLLIVATTTPDNIFPSTACILQNKLGVHGFPAFDMQAVCAGFVYALTTADQFVKSGAAKCAVVVGAETLSNLIDWNDRGTCILFGDGAGAVVLKASEEPGILATHLHADGRYNGILKTDARPKQGALVGNPYVYMEGNAVFKFAVKALAEVAESTLAKAGLEKTDIDWLVPHQANIRIIESTAKHLQMAMDNVIVTVDQHGNTSAASIPLALDAGVRSGKIQRGQTLLMEGIGGGFAWGSVLVKY</sequence>
<keyword evidence="6 8" id="KW-0275">Fatty acid biosynthesis</keyword>
<dbReference type="NCBIfam" id="NF006829">
    <property type="entry name" value="PRK09352.1"/>
    <property type="match status" value="1"/>
</dbReference>
<evidence type="ECO:0000256" key="6">
    <source>
        <dbReference type="ARBA" id="ARBA00023160"/>
    </source>
</evidence>
<feature type="domain" description="Beta-ketoacyl-[acyl-carrier-protein] synthase III N-terminal" evidence="10">
    <location>
        <begin position="107"/>
        <end position="184"/>
    </location>
</feature>
<evidence type="ECO:0000256" key="2">
    <source>
        <dbReference type="ARBA" id="ARBA00022516"/>
    </source>
</evidence>
<comment type="pathway">
    <text evidence="8">Lipid metabolism; fatty acid biosynthesis.</text>
</comment>
<dbReference type="EMBL" id="WOFE01000004">
    <property type="protein sequence ID" value="MBM5572052.1"/>
    <property type="molecule type" value="Genomic_DNA"/>
</dbReference>
<dbReference type="InterPro" id="IPR004655">
    <property type="entry name" value="FabH"/>
</dbReference>
<evidence type="ECO:0000313" key="12">
    <source>
        <dbReference type="Proteomes" id="UP001195660"/>
    </source>
</evidence>
<dbReference type="Pfam" id="PF08545">
    <property type="entry name" value="ACP_syn_III"/>
    <property type="match status" value="1"/>
</dbReference>
<keyword evidence="8 11" id="KW-0012">Acyltransferase</keyword>
<dbReference type="PANTHER" id="PTHR43091:SF1">
    <property type="entry name" value="BETA-KETOACYL-[ACYL-CARRIER-PROTEIN] SYNTHASE III, CHLOROPLASTIC"/>
    <property type="match status" value="1"/>
</dbReference>
<evidence type="ECO:0000256" key="3">
    <source>
        <dbReference type="ARBA" id="ARBA00022679"/>
    </source>
</evidence>
<comment type="subunit">
    <text evidence="8">Homodimer.</text>
</comment>
<evidence type="ECO:0000256" key="1">
    <source>
        <dbReference type="ARBA" id="ARBA00008642"/>
    </source>
</evidence>
<evidence type="ECO:0000313" key="11">
    <source>
        <dbReference type="EMBL" id="MBM5572052.1"/>
    </source>
</evidence>
<dbReference type="PANTHER" id="PTHR43091">
    <property type="entry name" value="3-OXOACYL-[ACYL-CARRIER-PROTEIN] SYNTHASE"/>
    <property type="match status" value="1"/>
</dbReference>
<keyword evidence="5 8" id="KW-0443">Lipid metabolism</keyword>
<dbReference type="SUPFAM" id="SSF53901">
    <property type="entry name" value="Thiolase-like"/>
    <property type="match status" value="1"/>
</dbReference>
<keyword evidence="3 8" id="KW-0808">Transferase</keyword>
<dbReference type="Gene3D" id="3.40.47.10">
    <property type="match status" value="1"/>
</dbReference>
<dbReference type="Proteomes" id="UP001195660">
    <property type="component" value="Unassembled WGS sequence"/>
</dbReference>
<keyword evidence="4 8" id="KW-0276">Fatty acid metabolism</keyword>
<dbReference type="InterPro" id="IPR013747">
    <property type="entry name" value="ACP_syn_III_C"/>
</dbReference>
<feature type="domain" description="Beta-ketoacyl-[acyl-carrier-protein] synthase III C-terminal" evidence="9">
    <location>
        <begin position="230"/>
        <end position="319"/>
    </location>
</feature>
<feature type="active site" evidence="8">
    <location>
        <position position="246"/>
    </location>
</feature>
<keyword evidence="2 8" id="KW-0444">Lipid biosynthesis</keyword>
<comment type="domain">
    <text evidence="8">The last Arg residue of the ACP-binding site is essential for the weak association between ACP/AcpP and FabH.</text>
</comment>
<dbReference type="NCBIfam" id="TIGR00747">
    <property type="entry name" value="fabH"/>
    <property type="match status" value="1"/>
</dbReference>
<dbReference type="CDD" id="cd00830">
    <property type="entry name" value="KAS_III"/>
    <property type="match status" value="1"/>
</dbReference>
<keyword evidence="8" id="KW-0963">Cytoplasm</keyword>